<dbReference type="GO" id="GO:0005886">
    <property type="term" value="C:plasma membrane"/>
    <property type="evidence" value="ECO:0007669"/>
    <property type="project" value="TreeGrafter"/>
</dbReference>
<dbReference type="PANTHER" id="PTHR30336">
    <property type="entry name" value="INNER MEMBRANE PROTEIN, PROBABLE PERMEASE"/>
    <property type="match status" value="1"/>
</dbReference>
<sequence length="200" mass="23221">MKKRKIRYTTLSFSLIILLNLILFFLFGGRYLLVDERPIHADAIILLTGGNTERHEKAVELYYQGYAPRFIVSNATEDGIYEAVLNHGVPEQSVWKENKADSTFTNAVYTRNIIKQAKLKSAIIVSSDYHMRRVKVNFDRVYRGSDIQLTYCSAETDYQPKKWLLDQQSRQIAINEYIKLIGNRFGYNGIEAKQILKQMK</sequence>
<evidence type="ECO:0000256" key="1">
    <source>
        <dbReference type="SAM" id="Phobius"/>
    </source>
</evidence>
<keyword evidence="4" id="KW-1185">Reference proteome</keyword>
<evidence type="ECO:0000313" key="3">
    <source>
        <dbReference type="EMBL" id="RKD23188.1"/>
    </source>
</evidence>
<dbReference type="Pfam" id="PF02698">
    <property type="entry name" value="DUF218"/>
    <property type="match status" value="1"/>
</dbReference>
<feature type="domain" description="DUF218" evidence="2">
    <location>
        <begin position="42"/>
        <end position="179"/>
    </location>
</feature>
<comment type="caution">
    <text evidence="3">The sequence shown here is derived from an EMBL/GenBank/DDBJ whole genome shotgun (WGS) entry which is preliminary data.</text>
</comment>
<name>A0A419SHC8_9BACL</name>
<accession>A0A419SHC8</accession>
<proteinExistence type="predicted"/>
<feature type="transmembrane region" description="Helical" evidence="1">
    <location>
        <begin position="12"/>
        <end position="33"/>
    </location>
</feature>
<dbReference type="Gene3D" id="3.40.50.620">
    <property type="entry name" value="HUPs"/>
    <property type="match status" value="1"/>
</dbReference>
<evidence type="ECO:0000313" key="4">
    <source>
        <dbReference type="Proteomes" id="UP000284219"/>
    </source>
</evidence>
<protein>
    <recommendedName>
        <fullName evidence="2">DUF218 domain-containing protein</fullName>
    </recommendedName>
</protein>
<dbReference type="CDD" id="cd06259">
    <property type="entry name" value="YdcF-like"/>
    <property type="match status" value="1"/>
</dbReference>
<dbReference type="RefSeq" id="WP_170145388.1">
    <property type="nucleotide sequence ID" value="NZ_MCHY01000009.1"/>
</dbReference>
<dbReference type="Proteomes" id="UP000284219">
    <property type="component" value="Unassembled WGS sequence"/>
</dbReference>
<dbReference type="InterPro" id="IPR003848">
    <property type="entry name" value="DUF218"/>
</dbReference>
<dbReference type="AlphaFoldDB" id="A0A419SHC8"/>
<dbReference type="PANTHER" id="PTHR30336:SF4">
    <property type="entry name" value="ENVELOPE BIOGENESIS FACTOR ELYC"/>
    <property type="match status" value="1"/>
</dbReference>
<keyword evidence="1" id="KW-0472">Membrane</keyword>
<dbReference type="GO" id="GO:0000270">
    <property type="term" value="P:peptidoglycan metabolic process"/>
    <property type="evidence" value="ECO:0007669"/>
    <property type="project" value="TreeGrafter"/>
</dbReference>
<dbReference type="GO" id="GO:0043164">
    <property type="term" value="P:Gram-negative-bacterium-type cell wall biogenesis"/>
    <property type="evidence" value="ECO:0007669"/>
    <property type="project" value="TreeGrafter"/>
</dbReference>
<dbReference type="EMBL" id="MCHY01000009">
    <property type="protein sequence ID" value="RKD23188.1"/>
    <property type="molecule type" value="Genomic_DNA"/>
</dbReference>
<dbReference type="InterPro" id="IPR051599">
    <property type="entry name" value="Cell_Envelope_Assoc"/>
</dbReference>
<reference evidence="3 4" key="1">
    <citation type="submission" date="2016-08" db="EMBL/GenBank/DDBJ databases">
        <title>Novel Firmicute Genomes.</title>
        <authorList>
            <person name="Poppleton D.I."/>
            <person name="Gribaldo S."/>
        </authorList>
    </citation>
    <scope>NUCLEOTIDE SEQUENCE [LARGE SCALE GENOMIC DNA]</scope>
    <source>
        <strain evidence="3 4">RAOx-1</strain>
    </source>
</reference>
<gene>
    <name evidence="3" type="ORF">BEP19_13305</name>
</gene>
<keyword evidence="1" id="KW-1133">Transmembrane helix</keyword>
<keyword evidence="1" id="KW-0812">Transmembrane</keyword>
<evidence type="ECO:0000259" key="2">
    <source>
        <dbReference type="Pfam" id="PF02698"/>
    </source>
</evidence>
<organism evidence="3 4">
    <name type="scientific">Ammoniphilus oxalaticus</name>
    <dbReference type="NCBI Taxonomy" id="66863"/>
    <lineage>
        <taxon>Bacteria</taxon>
        <taxon>Bacillati</taxon>
        <taxon>Bacillota</taxon>
        <taxon>Bacilli</taxon>
        <taxon>Bacillales</taxon>
        <taxon>Paenibacillaceae</taxon>
        <taxon>Aneurinibacillus group</taxon>
        <taxon>Ammoniphilus</taxon>
    </lineage>
</organism>
<dbReference type="InterPro" id="IPR014729">
    <property type="entry name" value="Rossmann-like_a/b/a_fold"/>
</dbReference>